<dbReference type="AlphaFoldDB" id="A0A0R2G3B6"/>
<dbReference type="EMBL" id="JQAZ01000002">
    <property type="protein sequence ID" value="KRN32693.1"/>
    <property type="molecule type" value="Genomic_DNA"/>
</dbReference>
<dbReference type="STRING" id="81857.IV38_GL001105"/>
<accession>A0A0R2G3B6</accession>
<protein>
    <submittedName>
        <fullName evidence="1">Uncharacterized protein</fullName>
    </submittedName>
</protein>
<proteinExistence type="predicted"/>
<gene>
    <name evidence="1" type="ORF">IV40_GL000748</name>
</gene>
<comment type="caution">
    <text evidence="1">The sequence shown here is derived from an EMBL/GenBank/DDBJ whole genome shotgun (WGS) entry which is preliminary data.</text>
</comment>
<organism evidence="1 2">
    <name type="scientific">Lactobacillus selangorensis</name>
    <dbReference type="NCBI Taxonomy" id="81857"/>
    <lineage>
        <taxon>Bacteria</taxon>
        <taxon>Bacillati</taxon>
        <taxon>Bacillota</taxon>
        <taxon>Bacilli</taxon>
        <taxon>Lactobacillales</taxon>
        <taxon>Lactobacillaceae</taxon>
        <taxon>Lactobacillus</taxon>
    </lineage>
</organism>
<reference evidence="1 2" key="1">
    <citation type="journal article" date="2015" name="Genome Announc.">
        <title>Expanding the biotechnology potential of lactobacilli through comparative genomics of 213 strains and associated genera.</title>
        <authorList>
            <person name="Sun Z."/>
            <person name="Harris H.M."/>
            <person name="McCann A."/>
            <person name="Guo C."/>
            <person name="Argimon S."/>
            <person name="Zhang W."/>
            <person name="Yang X."/>
            <person name="Jeffery I.B."/>
            <person name="Cooney J.C."/>
            <person name="Kagawa T.F."/>
            <person name="Liu W."/>
            <person name="Song Y."/>
            <person name="Salvetti E."/>
            <person name="Wrobel A."/>
            <person name="Rasinkangas P."/>
            <person name="Parkhill J."/>
            <person name="Rea M.C."/>
            <person name="O'Sullivan O."/>
            <person name="Ritari J."/>
            <person name="Douillard F.P."/>
            <person name="Paul Ross R."/>
            <person name="Yang R."/>
            <person name="Briner A.E."/>
            <person name="Felis G.E."/>
            <person name="de Vos W.M."/>
            <person name="Barrangou R."/>
            <person name="Klaenhammer T.R."/>
            <person name="Caufield P.W."/>
            <person name="Cui Y."/>
            <person name="Zhang H."/>
            <person name="O'Toole P.W."/>
        </authorList>
    </citation>
    <scope>NUCLEOTIDE SEQUENCE [LARGE SCALE GENOMIC DNA]</scope>
    <source>
        <strain evidence="1 2">DSM 13344</strain>
    </source>
</reference>
<sequence length="102" mass="10922">MYIQAWLADQNGTRVTNSLRSVLESSADVVAHVMGEKIKAWNGQHAGDFAKKLQQAEQTIQTNTAQLTNDTDAAAVREAGSFIAEFAAVCAAHSQAVVCTEN</sequence>
<evidence type="ECO:0000313" key="2">
    <source>
        <dbReference type="Proteomes" id="UP000051645"/>
    </source>
</evidence>
<keyword evidence="2" id="KW-1185">Reference proteome</keyword>
<evidence type="ECO:0000313" key="1">
    <source>
        <dbReference type="EMBL" id="KRN32693.1"/>
    </source>
</evidence>
<name>A0A0R2G3B6_9LACO</name>
<dbReference type="PATRIC" id="fig|81857.4.peg.750"/>
<dbReference type="Proteomes" id="UP000051645">
    <property type="component" value="Unassembled WGS sequence"/>
</dbReference>
<dbReference type="RefSeq" id="WP_057768949.1">
    <property type="nucleotide sequence ID" value="NZ_JQAT01000002.1"/>
</dbReference>